<dbReference type="Gene3D" id="3.40.50.300">
    <property type="entry name" value="P-loop containing nucleotide triphosphate hydrolases"/>
    <property type="match status" value="1"/>
</dbReference>
<keyword evidence="4" id="KW-0812">Transmembrane</keyword>
<keyword evidence="7" id="KW-1185">Reference proteome</keyword>
<comment type="caution">
    <text evidence="6">The sequence shown here is derived from an EMBL/GenBank/DDBJ whole genome shotgun (WGS) entry which is preliminary data.</text>
</comment>
<organism evidence="6 7">
    <name type="scientific">Catenibacterium faecis</name>
    <dbReference type="NCBI Taxonomy" id="2764323"/>
    <lineage>
        <taxon>Bacteria</taxon>
        <taxon>Bacillati</taxon>
        <taxon>Bacillota</taxon>
        <taxon>Erysipelotrichia</taxon>
        <taxon>Erysipelotrichales</taxon>
        <taxon>Coprobacillaceae</taxon>
        <taxon>Catenibacterium</taxon>
    </lineage>
</organism>
<feature type="transmembrane region" description="Helical" evidence="4">
    <location>
        <begin position="245"/>
        <end position="268"/>
    </location>
</feature>
<evidence type="ECO:0000256" key="4">
    <source>
        <dbReference type="SAM" id="Phobius"/>
    </source>
</evidence>
<dbReference type="Proteomes" id="UP000603474">
    <property type="component" value="Unassembled WGS sequence"/>
</dbReference>
<dbReference type="SUPFAM" id="SSF52540">
    <property type="entry name" value="P-loop containing nucleoside triphosphate hydrolases"/>
    <property type="match status" value="1"/>
</dbReference>
<feature type="domain" description="ABC transporter" evidence="5">
    <location>
        <begin position="2"/>
        <end position="229"/>
    </location>
</feature>
<evidence type="ECO:0000259" key="5">
    <source>
        <dbReference type="PROSITE" id="PS50893"/>
    </source>
</evidence>
<dbReference type="InterPro" id="IPR027417">
    <property type="entry name" value="P-loop_NTPase"/>
</dbReference>
<evidence type="ECO:0000256" key="2">
    <source>
        <dbReference type="ARBA" id="ARBA00022741"/>
    </source>
</evidence>
<dbReference type="PANTHER" id="PTHR24220">
    <property type="entry name" value="IMPORT ATP-BINDING PROTEIN"/>
    <property type="match status" value="1"/>
</dbReference>
<proteinExistence type="inferred from homology"/>
<keyword evidence="4" id="KW-0472">Membrane</keyword>
<dbReference type="RefSeq" id="WP_187011620.1">
    <property type="nucleotide sequence ID" value="NZ_JACRWG010000003.1"/>
</dbReference>
<sequence>MIELKDVTIAYDRVILDHASFSIPAHSITLLRGKSGSGKTALLYCIALMDNKSSYKYFYDGKLIEGEERDEYRRSRISYVLQESSLLPHLDVTGTLQYFASIHNKVLTDDDIDEYLDRMHLDVSPSQNVMTLSLGERQRLSIACALISHPQVLILDEPTASLDHDNEIQIYEILKELSHDMTIVMASHSDCAIEYADITYMIEDGMLSSSDFLLSEDQSGEGTAPSINQNFCIEYVKTYMKHYRFMYVLLLMVFVLSLVSCQVMTGIIHNSKKQAMQMLVGQLENKAIITKDEHFYVDQDYSKLITLNDKNAYPLYKMSTDVNGEEVFIVPYFKEDDLSKYIDRPIQDKQNGIYMDESTFYILNQKSKNNKISLDITIKDREGMHQTEHSFDMNGVFKNSKQVHYVVKSQRYIYMPYSLIKSIYEKNSKDKQYIGYVICYDTYDALEKALKGYEKSGYTINDSFTDRESMNSLNNYYQMLMFTFAGIIILVAMIIDIVLESHLLMQRKSELVLLRISGLREKDLIHISLTESIIGLCAVLVISTIISIIMLLLTGIFSLVAPLISTFVFIIALLLERVMTQSRFIKKIDIVTELRNEVV</sequence>
<dbReference type="PANTHER" id="PTHR24220:SF689">
    <property type="entry name" value="LIPOPROTEIN-RELEASING SYSTEM ATP-BINDING PROTEIN LOLD"/>
    <property type="match status" value="1"/>
</dbReference>
<dbReference type="GO" id="GO:0005524">
    <property type="term" value="F:ATP binding"/>
    <property type="evidence" value="ECO:0007669"/>
    <property type="project" value="UniProtKB-KW"/>
</dbReference>
<feature type="transmembrane region" description="Helical" evidence="4">
    <location>
        <begin position="524"/>
        <end position="550"/>
    </location>
</feature>
<reference evidence="6 7" key="1">
    <citation type="submission" date="2020-08" db="EMBL/GenBank/DDBJ databases">
        <authorList>
            <person name="Liu C."/>
            <person name="Sun Q."/>
        </authorList>
    </citation>
    <scope>NUCLEOTIDE SEQUENCE [LARGE SCALE GENOMIC DNA]</scope>
    <source>
        <strain evidence="6 7">NSJ-22</strain>
    </source>
</reference>
<evidence type="ECO:0000313" key="6">
    <source>
        <dbReference type="EMBL" id="MBC6008997.1"/>
    </source>
</evidence>
<evidence type="ECO:0000256" key="1">
    <source>
        <dbReference type="ARBA" id="ARBA00005417"/>
    </source>
</evidence>
<comment type="similarity">
    <text evidence="1">Belongs to the ABC transporter superfamily.</text>
</comment>
<keyword evidence="3 6" id="KW-0067">ATP-binding</keyword>
<accession>A0ABR7K918</accession>
<name>A0ABR7K918_9FIRM</name>
<keyword evidence="4" id="KW-1133">Transmembrane helix</keyword>
<gene>
    <name evidence="6" type="ORF">H8909_01825</name>
</gene>
<dbReference type="PROSITE" id="PS00211">
    <property type="entry name" value="ABC_TRANSPORTER_1"/>
    <property type="match status" value="1"/>
</dbReference>
<dbReference type="InterPro" id="IPR017871">
    <property type="entry name" value="ABC_transporter-like_CS"/>
</dbReference>
<protein>
    <submittedName>
        <fullName evidence="6">ATP-binding cassette domain-containing protein</fullName>
    </submittedName>
</protein>
<evidence type="ECO:0000313" key="7">
    <source>
        <dbReference type="Proteomes" id="UP000603474"/>
    </source>
</evidence>
<dbReference type="Pfam" id="PF00005">
    <property type="entry name" value="ABC_tran"/>
    <property type="match status" value="1"/>
</dbReference>
<feature type="transmembrane region" description="Helical" evidence="4">
    <location>
        <begin position="476"/>
        <end position="499"/>
    </location>
</feature>
<dbReference type="InterPro" id="IPR003439">
    <property type="entry name" value="ABC_transporter-like_ATP-bd"/>
</dbReference>
<feature type="transmembrane region" description="Helical" evidence="4">
    <location>
        <begin position="556"/>
        <end position="575"/>
    </location>
</feature>
<dbReference type="InterPro" id="IPR015854">
    <property type="entry name" value="ABC_transpr_LolD-like"/>
</dbReference>
<dbReference type="PROSITE" id="PS50893">
    <property type="entry name" value="ABC_TRANSPORTER_2"/>
    <property type="match status" value="1"/>
</dbReference>
<dbReference type="SMART" id="SM00382">
    <property type="entry name" value="AAA"/>
    <property type="match status" value="1"/>
</dbReference>
<keyword evidence="2" id="KW-0547">Nucleotide-binding</keyword>
<dbReference type="EMBL" id="JACRWG010000003">
    <property type="protein sequence ID" value="MBC6008997.1"/>
    <property type="molecule type" value="Genomic_DNA"/>
</dbReference>
<dbReference type="InterPro" id="IPR003593">
    <property type="entry name" value="AAA+_ATPase"/>
</dbReference>
<evidence type="ECO:0000256" key="3">
    <source>
        <dbReference type="ARBA" id="ARBA00022840"/>
    </source>
</evidence>